<gene>
    <name evidence="1" type="ORF">METZ01_LOCUS369410</name>
</gene>
<sequence>MKIKHRNHQLSGMKCPVNRNDVDLFGPGAQEHWYEA</sequence>
<reference evidence="1" key="1">
    <citation type="submission" date="2018-05" db="EMBL/GenBank/DDBJ databases">
        <authorList>
            <person name="Lanie J.A."/>
            <person name="Ng W.-L."/>
            <person name="Kazmierczak K.M."/>
            <person name="Andrzejewski T.M."/>
            <person name="Davidsen T.M."/>
            <person name="Wayne K.J."/>
            <person name="Tettelin H."/>
            <person name="Glass J.I."/>
            <person name="Rusch D."/>
            <person name="Podicherti R."/>
            <person name="Tsui H.-C.T."/>
            <person name="Winkler M.E."/>
        </authorList>
    </citation>
    <scope>NUCLEOTIDE SEQUENCE</scope>
</reference>
<protein>
    <submittedName>
        <fullName evidence="1">Uncharacterized protein</fullName>
    </submittedName>
</protein>
<organism evidence="1">
    <name type="scientific">marine metagenome</name>
    <dbReference type="NCBI Taxonomy" id="408172"/>
    <lineage>
        <taxon>unclassified sequences</taxon>
        <taxon>metagenomes</taxon>
        <taxon>ecological metagenomes</taxon>
    </lineage>
</organism>
<name>A0A382T3B4_9ZZZZ</name>
<dbReference type="AlphaFoldDB" id="A0A382T3B4"/>
<evidence type="ECO:0000313" key="1">
    <source>
        <dbReference type="EMBL" id="SVD16556.1"/>
    </source>
</evidence>
<accession>A0A382T3B4</accession>
<proteinExistence type="predicted"/>
<dbReference type="EMBL" id="UINC01133556">
    <property type="protein sequence ID" value="SVD16556.1"/>
    <property type="molecule type" value="Genomic_DNA"/>
</dbReference>
<feature type="non-terminal residue" evidence="1">
    <location>
        <position position="36"/>
    </location>
</feature>